<keyword evidence="8" id="KW-1185">Reference proteome</keyword>
<evidence type="ECO:0000256" key="3">
    <source>
        <dbReference type="ARBA" id="ARBA00023125"/>
    </source>
</evidence>
<evidence type="ECO:0000256" key="4">
    <source>
        <dbReference type="PROSITE-ProRule" id="PRU00182"/>
    </source>
</evidence>
<proteinExistence type="inferred from homology"/>
<feature type="region of interest" description="Disordered" evidence="5">
    <location>
        <begin position="87"/>
        <end position="128"/>
    </location>
</feature>
<evidence type="ECO:0000259" key="6">
    <source>
        <dbReference type="SMART" id="SM00363"/>
    </source>
</evidence>
<dbReference type="RefSeq" id="WP_133698888.1">
    <property type="nucleotide sequence ID" value="NZ_SNXS01000001.1"/>
</dbReference>
<dbReference type="Gene3D" id="3.10.290.10">
    <property type="entry name" value="RNA-binding S4 domain"/>
    <property type="match status" value="1"/>
</dbReference>
<dbReference type="GO" id="GO:0003727">
    <property type="term" value="F:single-stranded RNA binding"/>
    <property type="evidence" value="ECO:0007669"/>
    <property type="project" value="InterPro"/>
</dbReference>
<dbReference type="SMART" id="SM00363">
    <property type="entry name" value="S4"/>
    <property type="match status" value="1"/>
</dbReference>
<comment type="caution">
    <text evidence="7">The sequence shown here is derived from an EMBL/GenBank/DDBJ whole genome shotgun (WGS) entry which is preliminary data.</text>
</comment>
<evidence type="ECO:0000313" key="8">
    <source>
        <dbReference type="Proteomes" id="UP000295361"/>
    </source>
</evidence>
<dbReference type="GO" id="GO:0034605">
    <property type="term" value="P:cellular response to heat"/>
    <property type="evidence" value="ECO:0007669"/>
    <property type="project" value="InterPro"/>
</dbReference>
<dbReference type="InterPro" id="IPR025708">
    <property type="entry name" value="HSP15"/>
</dbReference>
<dbReference type="GO" id="GO:0003677">
    <property type="term" value="F:DNA binding"/>
    <property type="evidence" value="ECO:0007669"/>
    <property type="project" value="UniProtKB-KW"/>
</dbReference>
<dbReference type="Pfam" id="PF01479">
    <property type="entry name" value="S4"/>
    <property type="match status" value="1"/>
</dbReference>
<dbReference type="InterPro" id="IPR002942">
    <property type="entry name" value="S4_RNA-bd"/>
</dbReference>
<dbReference type="CDD" id="cd00165">
    <property type="entry name" value="S4"/>
    <property type="match status" value="1"/>
</dbReference>
<gene>
    <name evidence="7" type="ORF">DES47_101298</name>
</gene>
<dbReference type="FunCoup" id="A0A4R6QU09">
    <property type="interactions" value="200"/>
</dbReference>
<evidence type="ECO:0000313" key="7">
    <source>
        <dbReference type="EMBL" id="TDP74242.1"/>
    </source>
</evidence>
<feature type="domain" description="RNA-binding S4" evidence="6">
    <location>
        <begin position="1"/>
        <end position="63"/>
    </location>
</feature>
<name>A0A4R6QU09_9BURK</name>
<dbReference type="AlphaFoldDB" id="A0A4R6QU09"/>
<dbReference type="PIRSF" id="PIRSF016821">
    <property type="entry name" value="HSP15"/>
    <property type="match status" value="1"/>
</dbReference>
<feature type="compositionally biased region" description="Basic and acidic residues" evidence="5">
    <location>
        <begin position="108"/>
        <end position="122"/>
    </location>
</feature>
<dbReference type="GO" id="GO:0043023">
    <property type="term" value="F:ribosomal large subunit binding"/>
    <property type="evidence" value="ECO:0007669"/>
    <property type="project" value="InterPro"/>
</dbReference>
<evidence type="ECO:0000256" key="1">
    <source>
        <dbReference type="ARBA" id="ARBA00008396"/>
    </source>
</evidence>
<dbReference type="EMBL" id="SNXS01000001">
    <property type="protein sequence ID" value="TDP74242.1"/>
    <property type="molecule type" value="Genomic_DNA"/>
</dbReference>
<dbReference type="PROSITE" id="PS50889">
    <property type="entry name" value="S4"/>
    <property type="match status" value="1"/>
</dbReference>
<reference evidence="7 8" key="1">
    <citation type="submission" date="2019-03" db="EMBL/GenBank/DDBJ databases">
        <title>Genomic Encyclopedia of Type Strains, Phase IV (KMG-IV): sequencing the most valuable type-strain genomes for metagenomic binning, comparative biology and taxonomic classification.</title>
        <authorList>
            <person name="Goeker M."/>
        </authorList>
    </citation>
    <scope>NUCLEOTIDE SEQUENCE [LARGE SCALE GENOMIC DNA]</scope>
    <source>
        <strain evidence="7 8">DSM 16998</strain>
    </source>
</reference>
<evidence type="ECO:0000256" key="5">
    <source>
        <dbReference type="SAM" id="MobiDB-lite"/>
    </source>
</evidence>
<dbReference type="SUPFAM" id="SSF55174">
    <property type="entry name" value="Alpha-L RNA-binding motif"/>
    <property type="match status" value="1"/>
</dbReference>
<accession>A0A4R6QU09</accession>
<keyword evidence="2 4" id="KW-0694">RNA-binding</keyword>
<protein>
    <submittedName>
        <fullName evidence="7">Heat shock protein Hsp15</fullName>
    </submittedName>
</protein>
<sequence length="128" mass="14231">MRLDKWLWAARFYKTRSLAAEEVGKGRVQVNGQPAKAAKELRAGDLLDLRQAQIARTVRVLGLSAIRGPAPQAQALYEETPESLAARAKAAEQQRLAPEPAASITEGRPTKQDRRRLADWDRWSASID</sequence>
<organism evidence="7 8">
    <name type="scientific">Roseateles toxinivorans</name>
    <dbReference type="NCBI Taxonomy" id="270368"/>
    <lineage>
        <taxon>Bacteria</taxon>
        <taxon>Pseudomonadati</taxon>
        <taxon>Pseudomonadota</taxon>
        <taxon>Betaproteobacteria</taxon>
        <taxon>Burkholderiales</taxon>
        <taxon>Sphaerotilaceae</taxon>
        <taxon>Roseateles</taxon>
    </lineage>
</organism>
<dbReference type="Proteomes" id="UP000295361">
    <property type="component" value="Unassembled WGS sequence"/>
</dbReference>
<keyword evidence="7" id="KW-0346">Stress response</keyword>
<dbReference type="OrthoDB" id="9797176at2"/>
<dbReference type="InterPro" id="IPR036986">
    <property type="entry name" value="S4_RNA-bd_sf"/>
</dbReference>
<comment type="similarity">
    <text evidence="1">Belongs to the HSP15 family.</text>
</comment>
<evidence type="ECO:0000256" key="2">
    <source>
        <dbReference type="ARBA" id="ARBA00022884"/>
    </source>
</evidence>
<keyword evidence="3" id="KW-0238">DNA-binding</keyword>
<dbReference type="InParanoid" id="A0A4R6QU09"/>